<dbReference type="InterPro" id="IPR050646">
    <property type="entry name" value="Cas1"/>
</dbReference>
<keyword evidence="2 10" id="KW-0479">Metal-binding</keyword>
<dbReference type="RefSeq" id="WP_056944342.1">
    <property type="nucleotide sequence ID" value="NZ_AZDT01000041.1"/>
</dbReference>
<dbReference type="NCBIfam" id="TIGR00287">
    <property type="entry name" value="cas1"/>
    <property type="match status" value="1"/>
</dbReference>
<evidence type="ECO:0000256" key="2">
    <source>
        <dbReference type="ARBA" id="ARBA00022723"/>
    </source>
</evidence>
<evidence type="ECO:0000256" key="9">
    <source>
        <dbReference type="ARBA" id="ARBA00038592"/>
    </source>
</evidence>
<dbReference type="GO" id="GO:0051607">
    <property type="term" value="P:defense response to virus"/>
    <property type="evidence" value="ECO:0007669"/>
    <property type="project" value="UniProtKB-UniRule"/>
</dbReference>
<sequence>MGWRTVVVTQHAKVSLSTGSLVIQTDTDRLHVPVRDVGVLLIQTLQAVITAHAVVALAEVQAKIIFTGRDGQPICTTSGDYSNVQSTVTVGKQMTWSKSRIATLWTRVTASKLQNQIQVVEFVGGETTSLRQELDQLEVGDVTNREAVVARRYFPRLFGQDFSRTDLTPVNAALNYGYAILLSAVDQAICTRGYLTCWGIHHTRTDNAFNLGSDLMEPFRPVVDQWVSQQKIRDFTPDIKYGLVDLLNVQLTYNHQNTILRNAIPKYVDQCLNYLGEVTDQVRIEVALPSEVSSHAINGHV</sequence>
<organism evidence="11 12">
    <name type="scientific">Levilactobacillus namurensis DSM 19117</name>
    <dbReference type="NCBI Taxonomy" id="1423773"/>
    <lineage>
        <taxon>Bacteria</taxon>
        <taxon>Bacillati</taxon>
        <taxon>Bacillota</taxon>
        <taxon>Bacilli</taxon>
        <taxon>Lactobacillales</taxon>
        <taxon>Lactobacillaceae</taxon>
        <taxon>Levilactobacillus</taxon>
    </lineage>
</organism>
<dbReference type="PANTHER" id="PTHR34353">
    <property type="entry name" value="CRISPR-ASSOCIATED ENDONUCLEASE CAS1 1"/>
    <property type="match status" value="1"/>
</dbReference>
<evidence type="ECO:0000313" key="12">
    <source>
        <dbReference type="Proteomes" id="UP000051162"/>
    </source>
</evidence>
<feature type="binding site" evidence="10">
    <location>
        <position position="146"/>
    </location>
    <ligand>
        <name>Mn(2+)</name>
        <dbReference type="ChEBI" id="CHEBI:29035"/>
    </ligand>
</feature>
<dbReference type="GO" id="GO:0003677">
    <property type="term" value="F:DNA binding"/>
    <property type="evidence" value="ECO:0007669"/>
    <property type="project" value="UniProtKB-KW"/>
</dbReference>
<dbReference type="NCBIfam" id="TIGR03639">
    <property type="entry name" value="cas1_NMENI"/>
    <property type="match status" value="1"/>
</dbReference>
<dbReference type="InterPro" id="IPR019855">
    <property type="entry name" value="CRISPR-assoc_Cas1_NMENI"/>
</dbReference>
<dbReference type="Proteomes" id="UP000051162">
    <property type="component" value="Unassembled WGS sequence"/>
</dbReference>
<protein>
    <recommendedName>
        <fullName evidence="10">CRISPR-associated endonuclease Cas1</fullName>
        <ecNumber evidence="10">3.1.-.-</ecNumber>
    </recommendedName>
</protein>
<accession>A0A0R1K3J3</accession>
<dbReference type="PANTHER" id="PTHR34353:SF2">
    <property type="entry name" value="CRISPR-ASSOCIATED ENDONUCLEASE CAS1 1"/>
    <property type="match status" value="1"/>
</dbReference>
<dbReference type="GO" id="GO:0004520">
    <property type="term" value="F:DNA endonuclease activity"/>
    <property type="evidence" value="ECO:0007669"/>
    <property type="project" value="InterPro"/>
</dbReference>
<evidence type="ECO:0000256" key="10">
    <source>
        <dbReference type="HAMAP-Rule" id="MF_01470"/>
    </source>
</evidence>
<evidence type="ECO:0000256" key="8">
    <source>
        <dbReference type="ARBA" id="ARBA00023211"/>
    </source>
</evidence>
<keyword evidence="12" id="KW-1185">Reference proteome</keyword>
<comment type="function">
    <text evidence="10">CRISPR (clustered regularly interspaced short palindromic repeat), is an adaptive immune system that provides protection against mobile genetic elements (viruses, transposable elements and conjugative plasmids). CRISPR clusters contain spacers, sequences complementary to antecedent mobile elements, and target invading nucleic acids. CRISPR clusters are transcribed and processed into CRISPR RNA (crRNA). Acts as a dsDNA endonuclease. Involved in the integration of spacer DNA into the CRISPR cassette.</text>
</comment>
<dbReference type="HAMAP" id="MF_01470">
    <property type="entry name" value="Cas1"/>
    <property type="match status" value="1"/>
</dbReference>
<dbReference type="PATRIC" id="fig|1423773.3.peg.2073"/>
<evidence type="ECO:0000256" key="1">
    <source>
        <dbReference type="ARBA" id="ARBA00022722"/>
    </source>
</evidence>
<keyword evidence="4 10" id="KW-0378">Hydrolase</keyword>
<dbReference type="GO" id="GO:0043571">
    <property type="term" value="P:maintenance of CRISPR repeat elements"/>
    <property type="evidence" value="ECO:0007669"/>
    <property type="project" value="UniProtKB-UniRule"/>
</dbReference>
<keyword evidence="3 10" id="KW-0255">Endonuclease</keyword>
<comment type="cofactor">
    <cofactor evidence="10">
        <name>Mg(2+)</name>
        <dbReference type="ChEBI" id="CHEBI:18420"/>
    </cofactor>
    <cofactor evidence="10">
        <name>Mn(2+)</name>
        <dbReference type="ChEBI" id="CHEBI:29035"/>
    </cofactor>
</comment>
<evidence type="ECO:0000256" key="3">
    <source>
        <dbReference type="ARBA" id="ARBA00022759"/>
    </source>
</evidence>
<name>A0A0R1K3J3_9LACO</name>
<feature type="binding site" evidence="10">
    <location>
        <position position="202"/>
    </location>
    <ligand>
        <name>Mn(2+)</name>
        <dbReference type="ChEBI" id="CHEBI:29035"/>
    </ligand>
</feature>
<dbReference type="EMBL" id="AZDT01000041">
    <property type="protein sequence ID" value="KRK75449.1"/>
    <property type="molecule type" value="Genomic_DNA"/>
</dbReference>
<reference evidence="11 12" key="1">
    <citation type="journal article" date="2015" name="Genome Announc.">
        <title>Expanding the biotechnology potential of lactobacilli through comparative genomics of 213 strains and associated genera.</title>
        <authorList>
            <person name="Sun Z."/>
            <person name="Harris H.M."/>
            <person name="McCann A."/>
            <person name="Guo C."/>
            <person name="Argimon S."/>
            <person name="Zhang W."/>
            <person name="Yang X."/>
            <person name="Jeffery I.B."/>
            <person name="Cooney J.C."/>
            <person name="Kagawa T.F."/>
            <person name="Liu W."/>
            <person name="Song Y."/>
            <person name="Salvetti E."/>
            <person name="Wrobel A."/>
            <person name="Rasinkangas P."/>
            <person name="Parkhill J."/>
            <person name="Rea M.C."/>
            <person name="O'Sullivan O."/>
            <person name="Ritari J."/>
            <person name="Douillard F.P."/>
            <person name="Paul Ross R."/>
            <person name="Yang R."/>
            <person name="Briner A.E."/>
            <person name="Felis G.E."/>
            <person name="de Vos W.M."/>
            <person name="Barrangou R."/>
            <person name="Klaenhammer T.R."/>
            <person name="Caufield P.W."/>
            <person name="Cui Y."/>
            <person name="Zhang H."/>
            <person name="O'Toole P.W."/>
        </authorList>
    </citation>
    <scope>NUCLEOTIDE SEQUENCE [LARGE SCALE GENOMIC DNA]</scope>
    <source>
        <strain evidence="11 12">DSM 19117</strain>
    </source>
</reference>
<dbReference type="GO" id="GO:0016787">
    <property type="term" value="F:hydrolase activity"/>
    <property type="evidence" value="ECO:0007669"/>
    <property type="project" value="UniProtKB-KW"/>
</dbReference>
<comment type="subunit">
    <text evidence="9 10">Homodimer, forms a heterotetramer with a Cas2 homodimer.</text>
</comment>
<evidence type="ECO:0000256" key="7">
    <source>
        <dbReference type="ARBA" id="ARBA00023125"/>
    </source>
</evidence>
<dbReference type="Gene3D" id="1.20.120.920">
    <property type="entry name" value="CRISPR-associated endonuclease Cas1, C-terminal domain"/>
    <property type="match status" value="1"/>
</dbReference>
<dbReference type="InterPro" id="IPR002729">
    <property type="entry name" value="CRISPR-assoc_Cas1"/>
</dbReference>
<keyword evidence="6 10" id="KW-0051">Antiviral defense</keyword>
<gene>
    <name evidence="10" type="primary">cas1</name>
    <name evidence="11" type="ORF">FD30_GL002020</name>
</gene>
<dbReference type="InterPro" id="IPR042206">
    <property type="entry name" value="CRISPR-assoc_Cas1_C"/>
</dbReference>
<keyword evidence="8 10" id="KW-0464">Manganese</keyword>
<keyword evidence="7 10" id="KW-0238">DNA-binding</keyword>
<keyword evidence="1 10" id="KW-0540">Nuclease</keyword>
<dbReference type="AlphaFoldDB" id="A0A0R1K3J3"/>
<comment type="similarity">
    <text evidence="10">Belongs to the CRISPR-associated endonuclease Cas1 family.</text>
</comment>
<dbReference type="Pfam" id="PF01867">
    <property type="entry name" value="Cas_Cas1"/>
    <property type="match status" value="1"/>
</dbReference>
<keyword evidence="5 10" id="KW-0460">Magnesium</keyword>
<evidence type="ECO:0000313" key="11">
    <source>
        <dbReference type="EMBL" id="KRK75449.1"/>
    </source>
</evidence>
<dbReference type="GO" id="GO:0046872">
    <property type="term" value="F:metal ion binding"/>
    <property type="evidence" value="ECO:0007669"/>
    <property type="project" value="UniProtKB-UniRule"/>
</dbReference>
<comment type="caution">
    <text evidence="11">The sequence shown here is derived from an EMBL/GenBank/DDBJ whole genome shotgun (WGS) entry which is preliminary data.</text>
</comment>
<proteinExistence type="inferred from homology"/>
<dbReference type="EC" id="3.1.-.-" evidence="10"/>
<dbReference type="STRING" id="1423773.FD30_GL002020"/>
<evidence type="ECO:0000256" key="4">
    <source>
        <dbReference type="ARBA" id="ARBA00022801"/>
    </source>
</evidence>
<evidence type="ECO:0000256" key="6">
    <source>
        <dbReference type="ARBA" id="ARBA00023118"/>
    </source>
</evidence>
<evidence type="ECO:0000256" key="5">
    <source>
        <dbReference type="ARBA" id="ARBA00022842"/>
    </source>
</evidence>
<feature type="binding site" evidence="10">
    <location>
        <position position="217"/>
    </location>
    <ligand>
        <name>Mn(2+)</name>
        <dbReference type="ChEBI" id="CHEBI:29035"/>
    </ligand>
</feature>
<dbReference type="OrthoDB" id="9803119at2"/>
<dbReference type="GeneID" id="84783470"/>